<reference evidence="2" key="1">
    <citation type="submission" date="2017-01" db="EMBL/GenBank/DDBJ databases">
        <title>Komagataeibacter sp. MSKU9 whole genome sequencing project.</title>
        <authorList>
            <person name="Matsutani M."/>
            <person name="Naloka K."/>
            <person name="Theeragool G."/>
            <person name="Yakushi T."/>
            <person name="Matsushita K."/>
        </authorList>
    </citation>
    <scope>NUCLEOTIDE SEQUENCE [LARGE SCALE GENOMIC DNA]</scope>
    <source>
        <strain evidence="2">MSKU9</strain>
    </source>
</reference>
<dbReference type="RefSeq" id="WP_141260426.1">
    <property type="nucleotide sequence ID" value="NZ_BDLU01000032.1"/>
</dbReference>
<evidence type="ECO:0000313" key="1">
    <source>
        <dbReference type="EMBL" id="GCE83035.1"/>
    </source>
</evidence>
<proteinExistence type="predicted"/>
<organism evidence="1 2">
    <name type="scientific">Komagataeibacter diospyri</name>
    <dbReference type="NCBI Taxonomy" id="1932662"/>
    <lineage>
        <taxon>Bacteria</taxon>
        <taxon>Pseudomonadati</taxon>
        <taxon>Pseudomonadota</taxon>
        <taxon>Alphaproteobacteria</taxon>
        <taxon>Acetobacterales</taxon>
        <taxon>Acetobacteraceae</taxon>
        <taxon>Komagataeibacter</taxon>
    </lineage>
</organism>
<evidence type="ECO:0000313" key="2">
    <source>
        <dbReference type="Proteomes" id="UP000315095"/>
    </source>
</evidence>
<dbReference type="Proteomes" id="UP000315095">
    <property type="component" value="Unassembled WGS sequence"/>
</dbReference>
<dbReference type="EMBL" id="BDLU01000032">
    <property type="protein sequence ID" value="GCE83035.1"/>
    <property type="molecule type" value="Genomic_DNA"/>
</dbReference>
<gene>
    <name evidence="1" type="ORF">MSKU9_1176</name>
</gene>
<dbReference type="AlphaFoldDB" id="A0A4P5NU19"/>
<protein>
    <submittedName>
        <fullName evidence="1">Uncharacterized protein</fullName>
    </submittedName>
</protein>
<sequence length="80" mass="9210">MAIREVYSLKYTRLFDNQNQKWYFVVKAVVVIREANATSLPAYPSEIVTKMKFRVDALPEKSSMNDPIPWLSAILRMSAA</sequence>
<name>A0A4P5NU19_9PROT</name>
<accession>A0A4P5NU19</accession>
<keyword evidence="2" id="KW-1185">Reference proteome</keyword>
<comment type="caution">
    <text evidence="1">The sequence shown here is derived from an EMBL/GenBank/DDBJ whole genome shotgun (WGS) entry which is preliminary data.</text>
</comment>